<dbReference type="GO" id="GO:0005739">
    <property type="term" value="C:mitochondrion"/>
    <property type="evidence" value="ECO:0007669"/>
    <property type="project" value="TreeGrafter"/>
</dbReference>
<dbReference type="InterPro" id="IPR029072">
    <property type="entry name" value="YebC-like"/>
</dbReference>
<evidence type="ECO:0000313" key="5">
    <source>
        <dbReference type="Proteomes" id="UP000222788"/>
    </source>
</evidence>
<dbReference type="Gene3D" id="3.30.70.980">
    <property type="match status" value="2"/>
</dbReference>
<name>A0A2C5XGW6_9PEZI</name>
<comment type="similarity">
    <text evidence="1">Belongs to the TACO1 family.</text>
</comment>
<dbReference type="Gene3D" id="1.10.10.200">
    <property type="match status" value="1"/>
</dbReference>
<dbReference type="InterPro" id="IPR017856">
    <property type="entry name" value="Integrase-like_N"/>
</dbReference>
<dbReference type="InterPro" id="IPR049083">
    <property type="entry name" value="TACO1_YebC_N"/>
</dbReference>
<dbReference type="Pfam" id="PF20772">
    <property type="entry name" value="TACO1_YebC_N"/>
    <property type="match status" value="1"/>
</dbReference>
<evidence type="ECO:0000259" key="3">
    <source>
        <dbReference type="Pfam" id="PF20772"/>
    </source>
</evidence>
<proteinExistence type="inferred from homology"/>
<evidence type="ECO:0000313" key="4">
    <source>
        <dbReference type="EMBL" id="PHH55486.1"/>
    </source>
</evidence>
<feature type="domain" description="TACO1/YebC-like N-terminal" evidence="3">
    <location>
        <begin position="36"/>
        <end position="106"/>
    </location>
</feature>
<gene>
    <name evidence="4" type="primary">pi053</name>
    <name evidence="4" type="ORF">CFIMG_000599RA</name>
</gene>
<dbReference type="SUPFAM" id="SSF75625">
    <property type="entry name" value="YebC-like"/>
    <property type="match status" value="1"/>
</dbReference>
<organism evidence="4 5">
    <name type="scientific">Ceratocystis fimbriata CBS 114723</name>
    <dbReference type="NCBI Taxonomy" id="1035309"/>
    <lineage>
        <taxon>Eukaryota</taxon>
        <taxon>Fungi</taxon>
        <taxon>Dikarya</taxon>
        <taxon>Ascomycota</taxon>
        <taxon>Pezizomycotina</taxon>
        <taxon>Sordariomycetes</taxon>
        <taxon>Hypocreomycetidae</taxon>
        <taxon>Microascales</taxon>
        <taxon>Ceratocystidaceae</taxon>
        <taxon>Ceratocystis</taxon>
    </lineage>
</organism>
<reference evidence="4 5" key="2">
    <citation type="journal article" date="2013" name="IMA Fungus">
        <title>IMA Genome-F 1: Ceratocystis fimbriata: Draft nuclear genome sequence for the plant pathogen, Ceratocystis fimbriata.</title>
        <authorList>
            <person name="Wilken P.M."/>
            <person name="Steenkamp E.T."/>
            <person name="Wingfield M.J."/>
            <person name="de Beer Z.W."/>
            <person name="Wingfield B.D."/>
        </authorList>
    </citation>
    <scope>NUCLEOTIDE SEQUENCE [LARGE SCALE GENOMIC DNA]</scope>
    <source>
        <strain evidence="4 5">CBS 114723</strain>
    </source>
</reference>
<dbReference type="InterPro" id="IPR002876">
    <property type="entry name" value="Transcrip_reg_TACO1-like"/>
</dbReference>
<dbReference type="EMBL" id="APWK03000011">
    <property type="protein sequence ID" value="PHH55486.1"/>
    <property type="molecule type" value="Genomic_DNA"/>
</dbReference>
<sequence length="325" mass="35252">MSRALRQKLPHVQLLATSISTSRLFNTSAILGSGHNRWSKIRHEKGAADRRKQAERNVLAKSIAFLAKTYGPDPGMNKQLAALIQQAKKSGATKTFIENSISRGLGRSPDGAQLENVMIEGMTPGNVALVIEVETDSKGRSLQDLKHELKKFGGKDAGSTLFFFDQLGKLVFQRPPSASEDTLDEIINFAISQDAVDVEIGPEIEPQPGISENAETPAAAVPVEAEDGPAPGEIIVWTSPATTMSIATAFSDNLGLKQISVGVIWKPKDDMRVTVEKPHIVREITDLLMALRDYPEVSSVYANGVPGDDIAEEDWARVEDLLDGK</sequence>
<reference evidence="4 5" key="1">
    <citation type="journal article" date="2013" name="Fungal Biol.">
        <title>Analysis of microsatellite markers in the genome of the plant pathogen Ceratocystis fimbriata.</title>
        <authorList>
            <person name="Simpson M.C."/>
            <person name="Wilken P.M."/>
            <person name="Coetzee M.P."/>
            <person name="Wingfield M.J."/>
            <person name="Wingfield B.D."/>
        </authorList>
    </citation>
    <scope>NUCLEOTIDE SEQUENCE [LARGE SCALE GENOMIC DNA]</scope>
    <source>
        <strain evidence="4 5">CBS 114723</strain>
    </source>
</reference>
<dbReference type="PANTHER" id="PTHR12532:SF0">
    <property type="entry name" value="TRANSLATIONAL ACTIVATOR OF CYTOCHROME C OXIDASE 1"/>
    <property type="match status" value="1"/>
</dbReference>
<dbReference type="PANTHER" id="PTHR12532">
    <property type="entry name" value="TRANSLATIONAL ACTIVATOR OF CYTOCHROME C OXIDASE 1"/>
    <property type="match status" value="1"/>
</dbReference>
<dbReference type="Pfam" id="PF01709">
    <property type="entry name" value="Transcrip_reg"/>
    <property type="match status" value="1"/>
</dbReference>
<accession>A0A2C5XGW6</accession>
<dbReference type="STRING" id="1035309.A0A2C5XGW6"/>
<dbReference type="InterPro" id="IPR048300">
    <property type="entry name" value="TACO1_YebC-like_2nd/3rd_dom"/>
</dbReference>
<dbReference type="OrthoDB" id="2017544at2759"/>
<dbReference type="AlphaFoldDB" id="A0A2C5XGW6"/>
<dbReference type="InterPro" id="IPR026564">
    <property type="entry name" value="Transcrip_reg_TACO1-like_dom3"/>
</dbReference>
<evidence type="ECO:0000259" key="2">
    <source>
        <dbReference type="Pfam" id="PF01709"/>
    </source>
</evidence>
<comment type="caution">
    <text evidence="4">The sequence shown here is derived from an EMBL/GenBank/DDBJ whole genome shotgun (WGS) entry which is preliminary data.</text>
</comment>
<feature type="domain" description="TACO1/YebC-like second and third" evidence="2">
    <location>
        <begin position="115"/>
        <end position="303"/>
    </location>
</feature>
<dbReference type="Proteomes" id="UP000222788">
    <property type="component" value="Unassembled WGS sequence"/>
</dbReference>
<keyword evidence="5" id="KW-1185">Reference proteome</keyword>
<protein>
    <submittedName>
        <fullName evidence="4">Putative transcriptional regulatory protein C8D2.12c</fullName>
    </submittedName>
</protein>
<evidence type="ECO:0000256" key="1">
    <source>
        <dbReference type="ARBA" id="ARBA00008724"/>
    </source>
</evidence>